<comment type="subunit">
    <text evidence="8">Homopolymer.</text>
</comment>
<dbReference type="AlphaFoldDB" id="A0A974PN21"/>
<dbReference type="NCBIfam" id="NF006826">
    <property type="entry name" value="PRK09347.1-3"/>
    <property type="match status" value="1"/>
</dbReference>
<comment type="similarity">
    <text evidence="3 8">Belongs to the GTP cyclohydrolase I family.</text>
</comment>
<dbReference type="GO" id="GO:0005525">
    <property type="term" value="F:GTP binding"/>
    <property type="evidence" value="ECO:0007669"/>
    <property type="project" value="UniProtKB-KW"/>
</dbReference>
<name>A0A974PN21_9HYPH</name>
<dbReference type="Gene3D" id="3.30.1130.10">
    <property type="match status" value="1"/>
</dbReference>
<organism evidence="11 12">
    <name type="scientific">Xanthobacter dioxanivorans</name>
    <dbReference type="NCBI Taxonomy" id="2528964"/>
    <lineage>
        <taxon>Bacteria</taxon>
        <taxon>Pseudomonadati</taxon>
        <taxon>Pseudomonadota</taxon>
        <taxon>Alphaproteobacteria</taxon>
        <taxon>Hyphomicrobiales</taxon>
        <taxon>Xanthobacteraceae</taxon>
        <taxon>Xanthobacter</taxon>
    </lineage>
</organism>
<feature type="compositionally biased region" description="Basic and acidic residues" evidence="9">
    <location>
        <begin position="11"/>
        <end position="65"/>
    </location>
</feature>
<feature type="binding site" evidence="8">
    <location>
        <position position="223"/>
    </location>
    <ligand>
        <name>Zn(2+)</name>
        <dbReference type="ChEBI" id="CHEBI:29105"/>
    </ligand>
</feature>
<comment type="subunit">
    <text evidence="4">Toroid-shaped homodecamer, composed of two pentamers of five dimers.</text>
</comment>
<dbReference type="GO" id="GO:0008270">
    <property type="term" value="F:zinc ion binding"/>
    <property type="evidence" value="ECO:0007669"/>
    <property type="project" value="UniProtKB-UniRule"/>
</dbReference>
<accession>A0A974PN21</accession>
<dbReference type="PROSITE" id="PS00859">
    <property type="entry name" value="GTP_CYCLOHYDROL_1_1"/>
    <property type="match status" value="1"/>
</dbReference>
<dbReference type="GO" id="GO:0006730">
    <property type="term" value="P:one-carbon metabolic process"/>
    <property type="evidence" value="ECO:0007669"/>
    <property type="project" value="UniProtKB-UniRule"/>
</dbReference>
<dbReference type="InterPro" id="IPR043133">
    <property type="entry name" value="GTP-CH-I_C/QueF"/>
</dbReference>
<evidence type="ECO:0000313" key="12">
    <source>
        <dbReference type="Proteomes" id="UP000596427"/>
    </source>
</evidence>
<evidence type="ECO:0000256" key="4">
    <source>
        <dbReference type="ARBA" id="ARBA00011857"/>
    </source>
</evidence>
<dbReference type="GO" id="GO:0005737">
    <property type="term" value="C:cytoplasm"/>
    <property type="evidence" value="ECO:0007669"/>
    <property type="project" value="TreeGrafter"/>
</dbReference>
<dbReference type="RefSeq" id="WP_203193494.1">
    <property type="nucleotide sequence ID" value="NZ_CP063362.1"/>
</dbReference>
<comment type="pathway">
    <text evidence="2 8">Cofactor biosynthesis; 7,8-dihydroneopterin triphosphate biosynthesis; 7,8-dihydroneopterin triphosphate from GTP: step 1/1.</text>
</comment>
<evidence type="ECO:0000256" key="9">
    <source>
        <dbReference type="SAM" id="MobiDB-lite"/>
    </source>
</evidence>
<feature type="binding site" evidence="8">
    <location>
        <position position="155"/>
    </location>
    <ligand>
        <name>Zn(2+)</name>
        <dbReference type="ChEBI" id="CHEBI:29105"/>
    </ligand>
</feature>
<keyword evidence="8" id="KW-0862">Zinc</keyword>
<keyword evidence="8" id="KW-0479">Metal-binding</keyword>
<evidence type="ECO:0000256" key="6">
    <source>
        <dbReference type="ARBA" id="ARBA00022801"/>
    </source>
</evidence>
<reference evidence="11 12" key="1">
    <citation type="submission" date="2020-10" db="EMBL/GenBank/DDBJ databases">
        <title>Degradation of 1,4-Dioxane by Xanthobacter sp. YN2, via a Novel Group-2 Soluble Di-Iron Monooxygenase.</title>
        <authorList>
            <person name="Ma F."/>
            <person name="Wang Y."/>
            <person name="Yang J."/>
            <person name="Guo H."/>
            <person name="Su D."/>
            <person name="Yu L."/>
        </authorList>
    </citation>
    <scope>NUCLEOTIDE SEQUENCE [LARGE SCALE GENOMIC DNA]</scope>
    <source>
        <strain evidence="11 12">YN2</strain>
    </source>
</reference>
<dbReference type="InterPro" id="IPR020602">
    <property type="entry name" value="GTP_CycHdrlase_I_dom"/>
</dbReference>
<evidence type="ECO:0000256" key="3">
    <source>
        <dbReference type="ARBA" id="ARBA00008085"/>
    </source>
</evidence>
<protein>
    <recommendedName>
        <fullName evidence="8">GTP cyclohydrolase 1</fullName>
        <ecNumber evidence="8">3.5.4.16</ecNumber>
    </recommendedName>
    <alternativeName>
        <fullName evidence="8">GTP cyclohydrolase I</fullName>
        <shortName evidence="8">GTP-CH-I</shortName>
    </alternativeName>
</protein>
<dbReference type="HAMAP" id="MF_00223">
    <property type="entry name" value="FolE"/>
    <property type="match status" value="1"/>
</dbReference>
<dbReference type="GO" id="GO:0006729">
    <property type="term" value="P:tetrahydrobiopterin biosynthetic process"/>
    <property type="evidence" value="ECO:0007669"/>
    <property type="project" value="TreeGrafter"/>
</dbReference>
<keyword evidence="7 8" id="KW-0342">GTP-binding</keyword>
<dbReference type="NCBIfam" id="NF006825">
    <property type="entry name" value="PRK09347.1-2"/>
    <property type="match status" value="1"/>
</dbReference>
<dbReference type="SUPFAM" id="SSF55620">
    <property type="entry name" value="Tetrahydrobiopterin biosynthesis enzymes-like"/>
    <property type="match status" value="1"/>
</dbReference>
<dbReference type="GO" id="GO:0003934">
    <property type="term" value="F:GTP cyclohydrolase I activity"/>
    <property type="evidence" value="ECO:0007669"/>
    <property type="project" value="UniProtKB-UniRule"/>
</dbReference>
<dbReference type="PANTHER" id="PTHR11109">
    <property type="entry name" value="GTP CYCLOHYDROLASE I"/>
    <property type="match status" value="1"/>
</dbReference>
<dbReference type="PANTHER" id="PTHR11109:SF7">
    <property type="entry name" value="GTP CYCLOHYDROLASE 1"/>
    <property type="match status" value="1"/>
</dbReference>
<evidence type="ECO:0000256" key="5">
    <source>
        <dbReference type="ARBA" id="ARBA00022563"/>
    </source>
</evidence>
<sequence>MDAVVKLFKAQADHEERERKARESQASEGKARDSKAREGKARDGKDRSDAASKARADGAPAERKSFPPLADGTPRPSREQAEAAVKTLLAYIGEDPAREGLLDTPKRVVKAYDELFSGYGEDADELLDRTFGEIGTFDDFVLLRDIPFHSHCEHHMVPFVGKAHIAYFPVERVVGLSKIARVVDIFARRLQTQEHLTSQIINALDESLRPRGVAVMIEAEHMCMSMRGITKQGVSTLTTQFTGAFRDDPAEQVRFITLVRSRS</sequence>
<dbReference type="InterPro" id="IPR018234">
    <property type="entry name" value="GTP_CycHdrlase_I_CS"/>
</dbReference>
<dbReference type="InterPro" id="IPR043134">
    <property type="entry name" value="GTP-CH-I_N"/>
</dbReference>
<gene>
    <name evidence="8 11" type="primary">folE</name>
    <name evidence="11" type="ORF">EZH22_27285</name>
</gene>
<dbReference type="EC" id="3.5.4.16" evidence="8"/>
<dbReference type="Gene3D" id="1.10.286.10">
    <property type="match status" value="1"/>
</dbReference>
<feature type="domain" description="GTP cyclohydrolase I" evidence="10">
    <location>
        <begin position="82"/>
        <end position="259"/>
    </location>
</feature>
<dbReference type="KEGG" id="xdi:EZH22_27285"/>
<evidence type="ECO:0000256" key="1">
    <source>
        <dbReference type="ARBA" id="ARBA00001052"/>
    </source>
</evidence>
<dbReference type="NCBIfam" id="TIGR00063">
    <property type="entry name" value="folE"/>
    <property type="match status" value="1"/>
</dbReference>
<keyword evidence="8" id="KW-0547">Nucleotide-binding</keyword>
<keyword evidence="12" id="KW-1185">Reference proteome</keyword>
<dbReference type="Pfam" id="PF01227">
    <property type="entry name" value="GTP_cyclohydroI"/>
    <property type="match status" value="1"/>
</dbReference>
<comment type="catalytic activity">
    <reaction evidence="1 8">
        <text>GTP + H2O = 7,8-dihydroneopterin 3'-triphosphate + formate + H(+)</text>
        <dbReference type="Rhea" id="RHEA:17473"/>
        <dbReference type="ChEBI" id="CHEBI:15377"/>
        <dbReference type="ChEBI" id="CHEBI:15378"/>
        <dbReference type="ChEBI" id="CHEBI:15740"/>
        <dbReference type="ChEBI" id="CHEBI:37565"/>
        <dbReference type="ChEBI" id="CHEBI:58462"/>
        <dbReference type="EC" id="3.5.4.16"/>
    </reaction>
</comment>
<dbReference type="FunFam" id="1.10.286.10:FF:000001">
    <property type="entry name" value="GTP cyclohydrolase 1"/>
    <property type="match status" value="1"/>
</dbReference>
<dbReference type="EMBL" id="CP063362">
    <property type="protein sequence ID" value="QRG06587.1"/>
    <property type="molecule type" value="Genomic_DNA"/>
</dbReference>
<evidence type="ECO:0000259" key="10">
    <source>
        <dbReference type="Pfam" id="PF01227"/>
    </source>
</evidence>
<evidence type="ECO:0000256" key="2">
    <source>
        <dbReference type="ARBA" id="ARBA00005080"/>
    </source>
</evidence>
<evidence type="ECO:0000256" key="7">
    <source>
        <dbReference type="ARBA" id="ARBA00023134"/>
    </source>
</evidence>
<feature type="binding site" evidence="8">
    <location>
        <position position="152"/>
    </location>
    <ligand>
        <name>Zn(2+)</name>
        <dbReference type="ChEBI" id="CHEBI:29105"/>
    </ligand>
</feature>
<evidence type="ECO:0000256" key="8">
    <source>
        <dbReference type="HAMAP-Rule" id="MF_00223"/>
    </source>
</evidence>
<feature type="region of interest" description="Disordered" evidence="9">
    <location>
        <begin position="1"/>
        <end position="80"/>
    </location>
</feature>
<evidence type="ECO:0000313" key="11">
    <source>
        <dbReference type="EMBL" id="QRG06587.1"/>
    </source>
</evidence>
<dbReference type="GO" id="GO:0046654">
    <property type="term" value="P:tetrahydrofolate biosynthetic process"/>
    <property type="evidence" value="ECO:0007669"/>
    <property type="project" value="UniProtKB-UniRule"/>
</dbReference>
<dbReference type="Proteomes" id="UP000596427">
    <property type="component" value="Chromosome"/>
</dbReference>
<keyword evidence="6 8" id="KW-0378">Hydrolase</keyword>
<keyword evidence="5 8" id="KW-0554">One-carbon metabolism</keyword>
<proteinExistence type="inferred from homology"/>
<dbReference type="FunFam" id="3.30.1130.10:FF:000001">
    <property type="entry name" value="GTP cyclohydrolase 1"/>
    <property type="match status" value="1"/>
</dbReference>
<dbReference type="InterPro" id="IPR001474">
    <property type="entry name" value="GTP_CycHdrlase_I"/>
</dbReference>